<gene>
    <name evidence="10" type="ORF">EPA93_43300</name>
</gene>
<dbReference type="PROSITE" id="PS00678">
    <property type="entry name" value="WD_REPEATS_1"/>
    <property type="match status" value="1"/>
</dbReference>
<dbReference type="PROSITE" id="PS00108">
    <property type="entry name" value="PROTEIN_KINASE_ST"/>
    <property type="match status" value="1"/>
</dbReference>
<feature type="repeat" description="WD" evidence="5">
    <location>
        <begin position="424"/>
        <end position="465"/>
    </location>
</feature>
<feature type="domain" description="Protein kinase" evidence="8">
    <location>
        <begin position="11"/>
        <end position="254"/>
    </location>
</feature>
<dbReference type="OrthoDB" id="9812686at2"/>
<keyword evidence="2" id="KW-0677">Repeat</keyword>
<dbReference type="PROSITE" id="PS50082">
    <property type="entry name" value="WD_REPEATS_2"/>
    <property type="match status" value="7"/>
</dbReference>
<keyword evidence="3 6" id="KW-0547">Nucleotide-binding</keyword>
<evidence type="ECO:0000313" key="11">
    <source>
        <dbReference type="Proteomes" id="UP000290365"/>
    </source>
</evidence>
<dbReference type="AlphaFoldDB" id="A0A4P6K3F6"/>
<dbReference type="InterPro" id="IPR020472">
    <property type="entry name" value="WD40_PAC1"/>
</dbReference>
<dbReference type="CDD" id="cd14014">
    <property type="entry name" value="STKc_PknB_like"/>
    <property type="match status" value="1"/>
</dbReference>
<feature type="repeat" description="WD" evidence="5">
    <location>
        <begin position="548"/>
        <end position="594"/>
    </location>
</feature>
<name>A0A4P6K3F6_KTERU</name>
<feature type="binding site" evidence="6">
    <location>
        <position position="40"/>
    </location>
    <ligand>
        <name>ATP</name>
        <dbReference type="ChEBI" id="CHEBI:30616"/>
    </ligand>
</feature>
<dbReference type="KEGG" id="kbs:EPA93_43300"/>
<protein>
    <submittedName>
        <fullName evidence="10">Uncharacterized protein</fullName>
    </submittedName>
</protein>
<dbReference type="PRINTS" id="PR00320">
    <property type="entry name" value="GPROTEINBRPT"/>
</dbReference>
<dbReference type="CDD" id="cd00200">
    <property type="entry name" value="WD40"/>
    <property type="match status" value="1"/>
</dbReference>
<dbReference type="InterPro" id="IPR001480">
    <property type="entry name" value="Bulb-type_lectin_dom"/>
</dbReference>
<dbReference type="InterPro" id="IPR017441">
    <property type="entry name" value="Protein_kinase_ATP_BS"/>
</dbReference>
<dbReference type="SUPFAM" id="SSF50978">
    <property type="entry name" value="WD40 repeat-like"/>
    <property type="match status" value="1"/>
</dbReference>
<dbReference type="InterPro" id="IPR011009">
    <property type="entry name" value="Kinase-like_dom_sf"/>
</dbReference>
<feature type="region of interest" description="Disordered" evidence="7">
    <location>
        <begin position="260"/>
        <end position="326"/>
    </location>
</feature>
<feature type="repeat" description="WD" evidence="5">
    <location>
        <begin position="507"/>
        <end position="539"/>
    </location>
</feature>
<evidence type="ECO:0000259" key="8">
    <source>
        <dbReference type="PROSITE" id="PS50011"/>
    </source>
</evidence>
<keyword evidence="11" id="KW-1185">Reference proteome</keyword>
<dbReference type="InterPro" id="IPR036322">
    <property type="entry name" value="WD40_repeat_dom_sf"/>
</dbReference>
<feature type="repeat" description="WD" evidence="5">
    <location>
        <begin position="595"/>
        <end position="636"/>
    </location>
</feature>
<proteinExistence type="predicted"/>
<dbReference type="Proteomes" id="UP000290365">
    <property type="component" value="Chromosome"/>
</dbReference>
<feature type="compositionally biased region" description="Low complexity" evidence="7">
    <location>
        <begin position="365"/>
        <end position="390"/>
    </location>
</feature>
<organism evidence="10 11">
    <name type="scientific">Ktedonosporobacter rubrisoli</name>
    <dbReference type="NCBI Taxonomy" id="2509675"/>
    <lineage>
        <taxon>Bacteria</taxon>
        <taxon>Bacillati</taxon>
        <taxon>Chloroflexota</taxon>
        <taxon>Ktedonobacteria</taxon>
        <taxon>Ktedonobacterales</taxon>
        <taxon>Ktedonosporobacteraceae</taxon>
        <taxon>Ktedonosporobacter</taxon>
    </lineage>
</organism>
<dbReference type="GO" id="GO:0000398">
    <property type="term" value="P:mRNA splicing, via spliceosome"/>
    <property type="evidence" value="ECO:0007669"/>
    <property type="project" value="TreeGrafter"/>
</dbReference>
<keyword evidence="4 6" id="KW-0067">ATP-binding</keyword>
<dbReference type="PANTHER" id="PTHR19846:SF0">
    <property type="entry name" value="PRE-MRNA PROCESSING FACTOR 4"/>
    <property type="match status" value="1"/>
</dbReference>
<dbReference type="GO" id="GO:0030621">
    <property type="term" value="F:U4 snRNA binding"/>
    <property type="evidence" value="ECO:0007669"/>
    <property type="project" value="TreeGrafter"/>
</dbReference>
<dbReference type="PROSITE" id="PS00107">
    <property type="entry name" value="PROTEIN_KINASE_ATP"/>
    <property type="match status" value="1"/>
</dbReference>
<feature type="repeat" description="WD" evidence="5">
    <location>
        <begin position="679"/>
        <end position="712"/>
    </location>
</feature>
<dbReference type="PROSITE" id="PS50011">
    <property type="entry name" value="PROTEIN_KINASE_DOM"/>
    <property type="match status" value="1"/>
</dbReference>
<dbReference type="Gene3D" id="1.10.510.10">
    <property type="entry name" value="Transferase(Phosphotransferase) domain 1"/>
    <property type="match status" value="1"/>
</dbReference>
<feature type="repeat" description="WD" evidence="5">
    <location>
        <begin position="637"/>
        <end position="678"/>
    </location>
</feature>
<keyword evidence="1 5" id="KW-0853">WD repeat</keyword>
<evidence type="ECO:0000256" key="3">
    <source>
        <dbReference type="ARBA" id="ARBA00022741"/>
    </source>
</evidence>
<dbReference type="Gene3D" id="3.30.200.20">
    <property type="entry name" value="Phosphorylase Kinase, domain 1"/>
    <property type="match status" value="1"/>
</dbReference>
<dbReference type="GO" id="GO:0017070">
    <property type="term" value="F:U6 snRNA binding"/>
    <property type="evidence" value="ECO:0007669"/>
    <property type="project" value="TreeGrafter"/>
</dbReference>
<dbReference type="Gene3D" id="2.130.10.10">
    <property type="entry name" value="YVTN repeat-like/Quinoprotein amine dehydrogenase"/>
    <property type="match status" value="3"/>
</dbReference>
<dbReference type="InterPro" id="IPR008271">
    <property type="entry name" value="Ser/Thr_kinase_AS"/>
</dbReference>
<reference evidence="10 11" key="1">
    <citation type="submission" date="2019-01" db="EMBL/GenBank/DDBJ databases">
        <title>Ktedonosporobacter rubrisoli SCAWS-G2.</title>
        <authorList>
            <person name="Huang Y."/>
            <person name="Yan B."/>
        </authorList>
    </citation>
    <scope>NUCLEOTIDE SEQUENCE [LARGE SCALE GENOMIC DNA]</scope>
    <source>
        <strain evidence="10 11">SCAWS-G2</strain>
    </source>
</reference>
<sequence>MSQNNLQMGNYRLLRLIGKGGFADVYLARHIYLNNLAAIKVLHIDQDYLEMFHKEAQTIAELTHPNIVRVFDFGLEDDRAFLVMEYAPYGSLGRYGNSVVPLPNVLSYVRQVAGALQYSHNRQVIHRDIKPENMLIAANYHILLSDFGLALHNRTLSIEHAETAGTVSYVAPEQIQGFPQPASDQYSLAITVYKWLCGKLPFQGTIAEVTAQQLSALPPPLHGPLEIERVVMRALAKDPKARFSDVQEFADALVEAGEAIGVEPSRPEEEHFSTSGAKRRAAPETVKLSSRRISRQSGRELASAATIRQNKPDKPVMPPSPRPGHLSRRQIMLGIITIAGAGALGLGIAALQHAPAAPVLRQFPSPTTLPTLASTPTKGSTPMSTKKPAPSSTPNPSPTPVQQQAPAQTPTSAPSNPGLLFYTYTGHSNVVYAVTWSPDGKYVASGGADQTAQVWSATNGFPILIYRGHSATVTALAWSPNGTRIASASDDHTVHVWNQNGNLLYICRGHTNSVHTVAWSPDGTKLATGSSDNTARIWDTSGNLLMSYTDHHATVWSVTWSPSGRYLASASGSVGSPDHTVKIWDINTGSTTFTYNGHNDLVFYAVWSPDGKHIASGGNGGSLQLWSAISGNQELIYRGHTDTVYGLSWSPDSTRLASGSLDNTVKIWDIQNNSTVFSYNGHSAAVYGVAWSPDGTRIASGSYDRTVQVWQA</sequence>
<dbReference type="InterPro" id="IPR000719">
    <property type="entry name" value="Prot_kinase_dom"/>
</dbReference>
<dbReference type="InterPro" id="IPR015943">
    <property type="entry name" value="WD40/YVTN_repeat-like_dom_sf"/>
</dbReference>
<evidence type="ECO:0000313" key="10">
    <source>
        <dbReference type="EMBL" id="QBD82443.1"/>
    </source>
</evidence>
<feature type="compositionally biased region" description="Low complexity" evidence="7">
    <location>
        <begin position="400"/>
        <end position="413"/>
    </location>
</feature>
<dbReference type="InterPro" id="IPR019775">
    <property type="entry name" value="WD40_repeat_CS"/>
</dbReference>
<dbReference type="GO" id="GO:0005524">
    <property type="term" value="F:ATP binding"/>
    <property type="evidence" value="ECO:0007669"/>
    <property type="project" value="UniProtKB-UniRule"/>
</dbReference>
<dbReference type="SMART" id="SM00320">
    <property type="entry name" value="WD40"/>
    <property type="match status" value="7"/>
</dbReference>
<dbReference type="RefSeq" id="WP_129893512.1">
    <property type="nucleotide sequence ID" value="NZ_CP035758.1"/>
</dbReference>
<dbReference type="GO" id="GO:0004672">
    <property type="term" value="F:protein kinase activity"/>
    <property type="evidence" value="ECO:0007669"/>
    <property type="project" value="InterPro"/>
</dbReference>
<evidence type="ECO:0000256" key="2">
    <source>
        <dbReference type="ARBA" id="ARBA00022737"/>
    </source>
</evidence>
<evidence type="ECO:0000256" key="5">
    <source>
        <dbReference type="PROSITE-ProRule" id="PRU00221"/>
    </source>
</evidence>
<dbReference type="PROSITE" id="PS50294">
    <property type="entry name" value="WD_REPEATS_REGION"/>
    <property type="match status" value="6"/>
</dbReference>
<feature type="domain" description="Bulb-type lectin" evidence="9">
    <location>
        <begin position="428"/>
        <end position="559"/>
    </location>
</feature>
<evidence type="ECO:0000256" key="1">
    <source>
        <dbReference type="ARBA" id="ARBA00022574"/>
    </source>
</evidence>
<feature type="region of interest" description="Disordered" evidence="7">
    <location>
        <begin position="365"/>
        <end position="413"/>
    </location>
</feature>
<evidence type="ECO:0000259" key="9">
    <source>
        <dbReference type="PROSITE" id="PS50927"/>
    </source>
</evidence>
<evidence type="ECO:0000256" key="4">
    <source>
        <dbReference type="ARBA" id="ARBA00022840"/>
    </source>
</evidence>
<feature type="repeat" description="WD" evidence="5">
    <location>
        <begin position="466"/>
        <end position="498"/>
    </location>
</feature>
<dbReference type="Pfam" id="PF00069">
    <property type="entry name" value="Pkinase"/>
    <property type="match status" value="1"/>
</dbReference>
<dbReference type="Pfam" id="PF00400">
    <property type="entry name" value="WD40"/>
    <property type="match status" value="7"/>
</dbReference>
<dbReference type="EMBL" id="CP035758">
    <property type="protein sequence ID" value="QBD82443.1"/>
    <property type="molecule type" value="Genomic_DNA"/>
</dbReference>
<dbReference type="SMART" id="SM00220">
    <property type="entry name" value="S_TKc"/>
    <property type="match status" value="1"/>
</dbReference>
<evidence type="ECO:0000256" key="6">
    <source>
        <dbReference type="PROSITE-ProRule" id="PRU10141"/>
    </source>
</evidence>
<accession>A0A4P6K3F6</accession>
<dbReference type="PROSITE" id="PS50927">
    <property type="entry name" value="BULB_LECTIN"/>
    <property type="match status" value="1"/>
</dbReference>
<dbReference type="InterPro" id="IPR001680">
    <property type="entry name" value="WD40_rpt"/>
</dbReference>
<dbReference type="SUPFAM" id="SSF56112">
    <property type="entry name" value="Protein kinase-like (PK-like)"/>
    <property type="match status" value="1"/>
</dbReference>
<dbReference type="PANTHER" id="PTHR19846">
    <property type="entry name" value="WD40 REPEAT PROTEIN"/>
    <property type="match status" value="1"/>
</dbReference>
<evidence type="ECO:0000256" key="7">
    <source>
        <dbReference type="SAM" id="MobiDB-lite"/>
    </source>
</evidence>